<protein>
    <submittedName>
        <fullName evidence="1 2">Uncharacterized protein</fullName>
    </submittedName>
</protein>
<dbReference type="HOGENOM" id="CLU_2708528_0_0_1"/>
<organism evidence="1 3">
    <name type="scientific">Medicago truncatula</name>
    <name type="common">Barrel medic</name>
    <name type="synonym">Medicago tribuloides</name>
    <dbReference type="NCBI Taxonomy" id="3880"/>
    <lineage>
        <taxon>Eukaryota</taxon>
        <taxon>Viridiplantae</taxon>
        <taxon>Streptophyta</taxon>
        <taxon>Embryophyta</taxon>
        <taxon>Tracheophyta</taxon>
        <taxon>Spermatophyta</taxon>
        <taxon>Magnoliopsida</taxon>
        <taxon>eudicotyledons</taxon>
        <taxon>Gunneridae</taxon>
        <taxon>Pentapetalae</taxon>
        <taxon>rosids</taxon>
        <taxon>fabids</taxon>
        <taxon>Fabales</taxon>
        <taxon>Fabaceae</taxon>
        <taxon>Papilionoideae</taxon>
        <taxon>50 kb inversion clade</taxon>
        <taxon>NPAAA clade</taxon>
        <taxon>Hologalegina</taxon>
        <taxon>IRL clade</taxon>
        <taxon>Trifolieae</taxon>
        <taxon>Medicago</taxon>
    </lineage>
</organism>
<reference evidence="1 3" key="2">
    <citation type="journal article" date="2014" name="BMC Genomics">
        <title>An improved genome release (version Mt4.0) for the model legume Medicago truncatula.</title>
        <authorList>
            <person name="Tang H."/>
            <person name="Krishnakumar V."/>
            <person name="Bidwell S."/>
            <person name="Rosen B."/>
            <person name="Chan A."/>
            <person name="Zhou S."/>
            <person name="Gentzbittel L."/>
            <person name="Childs K.L."/>
            <person name="Yandell M."/>
            <person name="Gundlach H."/>
            <person name="Mayer K.F."/>
            <person name="Schwartz D.C."/>
            <person name="Town C.D."/>
        </authorList>
    </citation>
    <scope>GENOME REANNOTATION</scope>
    <source>
        <strain evidence="1">A17</strain>
        <strain evidence="2 3">cv. Jemalong A17</strain>
    </source>
</reference>
<dbReference type="EnsemblPlants" id="KEH35175">
    <property type="protein sequence ID" value="KEH35175"/>
    <property type="gene ID" value="MTR_3g081300"/>
</dbReference>
<evidence type="ECO:0000313" key="1">
    <source>
        <dbReference type="EMBL" id="KEH35175.1"/>
    </source>
</evidence>
<dbReference type="EMBL" id="CM001219">
    <property type="protein sequence ID" value="KEH35175.1"/>
    <property type="molecule type" value="Genomic_DNA"/>
</dbReference>
<keyword evidence="3" id="KW-1185">Reference proteome</keyword>
<gene>
    <name evidence="1" type="ordered locus">MTR_3g081300</name>
</gene>
<sequence>MLIFSHQSDMEDKLWNLVNIHIHDIVVECKSPMHLEESTLYIRSIIESIILLATLKNRQIKNIRRIVKIQEAS</sequence>
<name>A0A072VAF5_MEDTR</name>
<evidence type="ECO:0000313" key="3">
    <source>
        <dbReference type="Proteomes" id="UP000002051"/>
    </source>
</evidence>
<proteinExistence type="predicted"/>
<dbReference type="AlphaFoldDB" id="A0A072VAF5"/>
<dbReference type="Proteomes" id="UP000002051">
    <property type="component" value="Chromosome 3"/>
</dbReference>
<reference evidence="2" key="3">
    <citation type="submission" date="2015-04" db="UniProtKB">
        <authorList>
            <consortium name="EnsemblPlants"/>
        </authorList>
    </citation>
    <scope>IDENTIFICATION</scope>
    <source>
        <strain evidence="2">cv. Jemalong A17</strain>
    </source>
</reference>
<accession>A0A072VAF5</accession>
<evidence type="ECO:0000313" key="2">
    <source>
        <dbReference type="EnsemblPlants" id="KEH35175"/>
    </source>
</evidence>
<reference evidence="1 3" key="1">
    <citation type="journal article" date="2011" name="Nature">
        <title>The Medicago genome provides insight into the evolution of rhizobial symbioses.</title>
        <authorList>
            <person name="Young N.D."/>
            <person name="Debelle F."/>
            <person name="Oldroyd G.E."/>
            <person name="Geurts R."/>
            <person name="Cannon S.B."/>
            <person name="Udvardi M.K."/>
            <person name="Benedito V.A."/>
            <person name="Mayer K.F."/>
            <person name="Gouzy J."/>
            <person name="Schoof H."/>
            <person name="Van de Peer Y."/>
            <person name="Proost S."/>
            <person name="Cook D.R."/>
            <person name="Meyers B.C."/>
            <person name="Spannagl M."/>
            <person name="Cheung F."/>
            <person name="De Mita S."/>
            <person name="Krishnakumar V."/>
            <person name="Gundlach H."/>
            <person name="Zhou S."/>
            <person name="Mudge J."/>
            <person name="Bharti A.K."/>
            <person name="Murray J.D."/>
            <person name="Naoumkina M.A."/>
            <person name="Rosen B."/>
            <person name="Silverstein K.A."/>
            <person name="Tang H."/>
            <person name="Rombauts S."/>
            <person name="Zhao P.X."/>
            <person name="Zhou P."/>
            <person name="Barbe V."/>
            <person name="Bardou P."/>
            <person name="Bechner M."/>
            <person name="Bellec A."/>
            <person name="Berger A."/>
            <person name="Berges H."/>
            <person name="Bidwell S."/>
            <person name="Bisseling T."/>
            <person name="Choisne N."/>
            <person name="Couloux A."/>
            <person name="Denny R."/>
            <person name="Deshpande S."/>
            <person name="Dai X."/>
            <person name="Doyle J.J."/>
            <person name="Dudez A.M."/>
            <person name="Farmer A.D."/>
            <person name="Fouteau S."/>
            <person name="Franken C."/>
            <person name="Gibelin C."/>
            <person name="Gish J."/>
            <person name="Goldstein S."/>
            <person name="Gonzalez A.J."/>
            <person name="Green P.J."/>
            <person name="Hallab A."/>
            <person name="Hartog M."/>
            <person name="Hua A."/>
            <person name="Humphray S.J."/>
            <person name="Jeong D.H."/>
            <person name="Jing Y."/>
            <person name="Jocker A."/>
            <person name="Kenton S.M."/>
            <person name="Kim D.J."/>
            <person name="Klee K."/>
            <person name="Lai H."/>
            <person name="Lang C."/>
            <person name="Lin S."/>
            <person name="Macmil S.L."/>
            <person name="Magdelenat G."/>
            <person name="Matthews L."/>
            <person name="McCorrison J."/>
            <person name="Monaghan E.L."/>
            <person name="Mun J.H."/>
            <person name="Najar F.Z."/>
            <person name="Nicholson C."/>
            <person name="Noirot C."/>
            <person name="O'Bleness M."/>
            <person name="Paule C.R."/>
            <person name="Poulain J."/>
            <person name="Prion F."/>
            <person name="Qin B."/>
            <person name="Qu C."/>
            <person name="Retzel E.F."/>
            <person name="Riddle C."/>
            <person name="Sallet E."/>
            <person name="Samain S."/>
            <person name="Samson N."/>
            <person name="Sanders I."/>
            <person name="Saurat O."/>
            <person name="Scarpelli C."/>
            <person name="Schiex T."/>
            <person name="Segurens B."/>
            <person name="Severin A.J."/>
            <person name="Sherrier D.J."/>
            <person name="Shi R."/>
            <person name="Sims S."/>
            <person name="Singer S.R."/>
            <person name="Sinharoy S."/>
            <person name="Sterck L."/>
            <person name="Viollet A."/>
            <person name="Wang B.B."/>
            <person name="Wang K."/>
            <person name="Wang M."/>
            <person name="Wang X."/>
            <person name="Warfsmann J."/>
            <person name="Weissenbach J."/>
            <person name="White D.D."/>
            <person name="White J.D."/>
            <person name="Wiley G.B."/>
            <person name="Wincker P."/>
            <person name="Xing Y."/>
            <person name="Yang L."/>
            <person name="Yao Z."/>
            <person name="Ying F."/>
            <person name="Zhai J."/>
            <person name="Zhou L."/>
            <person name="Zuber A."/>
            <person name="Denarie J."/>
            <person name="Dixon R.A."/>
            <person name="May G.D."/>
            <person name="Schwartz D.C."/>
            <person name="Rogers J."/>
            <person name="Quetier F."/>
            <person name="Town C.D."/>
            <person name="Roe B.A."/>
        </authorList>
    </citation>
    <scope>NUCLEOTIDE SEQUENCE [LARGE SCALE GENOMIC DNA]</scope>
    <source>
        <strain evidence="1">A17</strain>
        <strain evidence="2 3">cv. Jemalong A17</strain>
    </source>
</reference>